<dbReference type="AlphaFoldDB" id="A0A484L3X3"/>
<dbReference type="Proteomes" id="UP000595140">
    <property type="component" value="Unassembled WGS sequence"/>
</dbReference>
<keyword evidence="2" id="KW-1185">Reference proteome</keyword>
<reference evidence="1 2" key="1">
    <citation type="submission" date="2018-04" db="EMBL/GenBank/DDBJ databases">
        <authorList>
            <person name="Vogel A."/>
        </authorList>
    </citation>
    <scope>NUCLEOTIDE SEQUENCE [LARGE SCALE GENOMIC DNA]</scope>
</reference>
<gene>
    <name evidence="1" type="ORF">CCAM_LOCUS12746</name>
</gene>
<protein>
    <submittedName>
        <fullName evidence="1">Uncharacterized protein</fullName>
    </submittedName>
</protein>
<dbReference type="EMBL" id="OOIL02000988">
    <property type="protein sequence ID" value="VFQ70970.1"/>
    <property type="molecule type" value="Genomic_DNA"/>
</dbReference>
<sequence>MAKTADPLDDLPTGLKLFIKNLHSLTPEKLDDTNYPSWLFKVSINLSAHGLMGLVDGSIVPPPPTVSTANKDGNVSSVPNPEYEKWSIIVAQLCACLLAIITPSVQTTLIGHTTAQAI</sequence>
<name>A0A484L3X3_9ASTE</name>
<proteinExistence type="predicted"/>
<evidence type="ECO:0000313" key="1">
    <source>
        <dbReference type="EMBL" id="VFQ70970.1"/>
    </source>
</evidence>
<organism evidence="1 2">
    <name type="scientific">Cuscuta campestris</name>
    <dbReference type="NCBI Taxonomy" id="132261"/>
    <lineage>
        <taxon>Eukaryota</taxon>
        <taxon>Viridiplantae</taxon>
        <taxon>Streptophyta</taxon>
        <taxon>Embryophyta</taxon>
        <taxon>Tracheophyta</taxon>
        <taxon>Spermatophyta</taxon>
        <taxon>Magnoliopsida</taxon>
        <taxon>eudicotyledons</taxon>
        <taxon>Gunneridae</taxon>
        <taxon>Pentapetalae</taxon>
        <taxon>asterids</taxon>
        <taxon>lamiids</taxon>
        <taxon>Solanales</taxon>
        <taxon>Convolvulaceae</taxon>
        <taxon>Cuscuteae</taxon>
        <taxon>Cuscuta</taxon>
        <taxon>Cuscuta subgen. Grammica</taxon>
        <taxon>Cuscuta sect. Cleistogrammica</taxon>
    </lineage>
</organism>
<accession>A0A484L3X3</accession>
<evidence type="ECO:0000313" key="2">
    <source>
        <dbReference type="Proteomes" id="UP000595140"/>
    </source>
</evidence>